<comment type="caution">
    <text evidence="6">The sequence shown here is derived from an EMBL/GenBank/DDBJ whole genome shotgun (WGS) entry which is preliminary data.</text>
</comment>
<accession>A0A090MBV9</accession>
<keyword evidence="3 4" id="KW-0687">Ribonucleoprotein</keyword>
<dbReference type="KEGG" id="ota:OT_ostta02g02800"/>
<sequence length="114" mass="13103">MPKKRRANGRNKPAGARGHVKRVFCESSGALVPKDKAVRRFMVRNIVESAAIRDLQESCAFESYTLPKLYRKVYYSISAAIHSKVVRVRSREARRIRDPPKRFRASDKKDKKSA</sequence>
<dbReference type="AlphaFoldDB" id="A0A090MBV9"/>
<evidence type="ECO:0000256" key="4">
    <source>
        <dbReference type="RuleBase" id="RU363128"/>
    </source>
</evidence>
<evidence type="ECO:0000256" key="1">
    <source>
        <dbReference type="ARBA" id="ARBA00008596"/>
    </source>
</evidence>
<dbReference type="Proteomes" id="UP000009170">
    <property type="component" value="Unassembled WGS sequence"/>
</dbReference>
<dbReference type="RefSeq" id="XP_022840775.1">
    <property type="nucleotide sequence ID" value="XM_022985086.1"/>
</dbReference>
<feature type="region of interest" description="Disordered" evidence="5">
    <location>
        <begin position="90"/>
        <end position="114"/>
    </location>
</feature>
<dbReference type="GO" id="GO:0003729">
    <property type="term" value="F:mRNA binding"/>
    <property type="evidence" value="ECO:0007669"/>
    <property type="project" value="TreeGrafter"/>
</dbReference>
<dbReference type="Gene3D" id="3.30.1740.20">
    <property type="entry name" value="Ribosomal protein S26e"/>
    <property type="match status" value="1"/>
</dbReference>
<keyword evidence="7" id="KW-1185">Reference proteome</keyword>
<keyword evidence="2 4" id="KW-0689">Ribosomal protein</keyword>
<dbReference type="PANTHER" id="PTHR12538:SF0">
    <property type="entry name" value="40S RIBOSOMAL PROTEIN S26"/>
    <property type="match status" value="1"/>
</dbReference>
<dbReference type="GO" id="GO:0006412">
    <property type="term" value="P:translation"/>
    <property type="evidence" value="ECO:0007669"/>
    <property type="project" value="InterPro"/>
</dbReference>
<organism evidence="6 7">
    <name type="scientific">Ostreococcus tauri</name>
    <name type="common">Marine green alga</name>
    <dbReference type="NCBI Taxonomy" id="70448"/>
    <lineage>
        <taxon>Eukaryota</taxon>
        <taxon>Viridiplantae</taxon>
        <taxon>Chlorophyta</taxon>
        <taxon>Mamiellophyceae</taxon>
        <taxon>Mamiellales</taxon>
        <taxon>Bathycoccaceae</taxon>
        <taxon>Ostreococcus</taxon>
    </lineage>
</organism>
<reference evidence="7" key="1">
    <citation type="journal article" date="2006" name="Proc. Natl. Acad. Sci. U.S.A.">
        <title>Genome analysis of the smallest free-living eukaryote Ostreococcus tauri unveils many unique features.</title>
        <authorList>
            <person name="Derelle E."/>
            <person name="Ferraz C."/>
            <person name="Rombauts S."/>
            <person name="Rouze P."/>
            <person name="Worden A.Z."/>
            <person name="Robbens S."/>
            <person name="Partensky F."/>
            <person name="Degroeve S."/>
            <person name="Echeynie S."/>
            <person name="Cooke R."/>
            <person name="Saeys Y."/>
            <person name="Wuyts J."/>
            <person name="Jabbari K."/>
            <person name="Bowler C."/>
            <person name="Panaud O."/>
            <person name="Piegu B."/>
            <person name="Ball S.G."/>
            <person name="Ral J.-P."/>
            <person name="Bouget F.-Y."/>
            <person name="Piganeau G."/>
            <person name="De Baets B."/>
            <person name="Picard A."/>
            <person name="Delseny M."/>
            <person name="Demaille J."/>
            <person name="Van de Peer Y."/>
            <person name="Moreau H."/>
        </authorList>
    </citation>
    <scope>NUCLEOTIDE SEQUENCE [LARGE SCALE GENOMIC DNA]</scope>
    <source>
        <strain evidence="7">OTTH 0595 / CCAP 157/2 / RCC745</strain>
    </source>
</reference>
<gene>
    <name evidence="6" type="ORF">OT_ostta02g02800</name>
</gene>
<name>A0A090MBV9_OSTTA</name>
<reference evidence="6 7" key="2">
    <citation type="journal article" date="2014" name="BMC Genomics">
        <title>An improved genome of the model marine alga Ostreococcus tauri unfolds by assessing Illumina de novo assemblies.</title>
        <authorList>
            <person name="Blanc-Mathieu R."/>
            <person name="Verhelst B."/>
            <person name="Derelle E."/>
            <person name="Rombauts S."/>
            <person name="Bouget F.Y."/>
            <person name="Carre I."/>
            <person name="Chateau A."/>
            <person name="Eyre-Walker A."/>
            <person name="Grimsley N."/>
            <person name="Moreau H."/>
            <person name="Piegu B."/>
            <person name="Rivals E."/>
            <person name="Schackwitz W."/>
            <person name="Van de Peer Y."/>
            <person name="Piganeau G."/>
        </authorList>
    </citation>
    <scope>NUCLEOTIDE SEQUENCE [LARGE SCALE GENOMIC DNA]</scope>
    <source>
        <strain evidence="7">OTTH 0595 / CCAP 157/2 / RCC745</strain>
    </source>
</reference>
<evidence type="ECO:0000313" key="7">
    <source>
        <dbReference type="Proteomes" id="UP000009170"/>
    </source>
</evidence>
<dbReference type="GeneID" id="9836998"/>
<evidence type="ECO:0000313" key="6">
    <source>
        <dbReference type="EMBL" id="CEG01064.1"/>
    </source>
</evidence>
<dbReference type="Pfam" id="PF01283">
    <property type="entry name" value="Ribosomal_S26e"/>
    <property type="match status" value="1"/>
</dbReference>
<dbReference type="FunCoup" id="A0A090MBV9">
    <property type="interactions" value="1410"/>
</dbReference>
<dbReference type="GO" id="GO:0022627">
    <property type="term" value="C:cytosolic small ribosomal subunit"/>
    <property type="evidence" value="ECO:0007669"/>
    <property type="project" value="TreeGrafter"/>
</dbReference>
<proteinExistence type="inferred from homology"/>
<evidence type="ECO:0000256" key="3">
    <source>
        <dbReference type="ARBA" id="ARBA00023274"/>
    </source>
</evidence>
<dbReference type="EMBL" id="CAID01000002">
    <property type="protein sequence ID" value="CEG01064.1"/>
    <property type="molecule type" value="Genomic_DNA"/>
</dbReference>
<dbReference type="InterPro" id="IPR038551">
    <property type="entry name" value="Ribosomal_eS26_sf"/>
</dbReference>
<comment type="similarity">
    <text evidence="1 4">Belongs to the eukaryotic ribosomal protein eS26 family.</text>
</comment>
<evidence type="ECO:0000256" key="5">
    <source>
        <dbReference type="SAM" id="MobiDB-lite"/>
    </source>
</evidence>
<dbReference type="InParanoid" id="A0A090MBV9"/>
<dbReference type="OrthoDB" id="494435at2759"/>
<evidence type="ECO:0000256" key="2">
    <source>
        <dbReference type="ARBA" id="ARBA00022980"/>
    </source>
</evidence>
<protein>
    <recommendedName>
        <fullName evidence="4">40S ribosomal protein S26</fullName>
    </recommendedName>
</protein>
<dbReference type="InterPro" id="IPR000892">
    <property type="entry name" value="Ribosomal_eS26"/>
</dbReference>
<dbReference type="STRING" id="70448.A0A090MBV9"/>
<dbReference type="GO" id="GO:0003735">
    <property type="term" value="F:structural constituent of ribosome"/>
    <property type="evidence" value="ECO:0007669"/>
    <property type="project" value="InterPro"/>
</dbReference>
<dbReference type="PANTHER" id="PTHR12538">
    <property type="entry name" value="40S RIBOSOMAL PROTEIN S26"/>
    <property type="match status" value="1"/>
</dbReference>